<feature type="transmembrane region" description="Helical" evidence="6">
    <location>
        <begin position="178"/>
        <end position="197"/>
    </location>
</feature>
<dbReference type="PANTHER" id="PTHR11785:SF382">
    <property type="entry name" value="LOW-AFFINITY METHIONINE PERMEASE"/>
    <property type="match status" value="1"/>
</dbReference>
<feature type="transmembrane region" description="Helical" evidence="6">
    <location>
        <begin position="522"/>
        <end position="546"/>
    </location>
</feature>
<dbReference type="OrthoDB" id="5982228at2759"/>
<gene>
    <name evidence="7" type="ORF">FUG_LOCUS237273</name>
</gene>
<evidence type="ECO:0000256" key="2">
    <source>
        <dbReference type="ARBA" id="ARBA00022692"/>
    </source>
</evidence>
<dbReference type="InterPro" id="IPR002293">
    <property type="entry name" value="AA/rel_permease1"/>
</dbReference>
<comment type="subcellular location">
    <subcellularLocation>
        <location evidence="1">Membrane</location>
        <topology evidence="1">Multi-pass membrane protein</topology>
    </subcellularLocation>
</comment>
<feature type="compositionally biased region" description="Basic and acidic residues" evidence="5">
    <location>
        <begin position="31"/>
        <end position="41"/>
    </location>
</feature>
<organism evidence="7">
    <name type="scientific">Gibberella zeae</name>
    <name type="common">Wheat head blight fungus</name>
    <name type="synonym">Fusarium graminearum</name>
    <dbReference type="NCBI Taxonomy" id="5518"/>
    <lineage>
        <taxon>Eukaryota</taxon>
        <taxon>Fungi</taxon>
        <taxon>Dikarya</taxon>
        <taxon>Ascomycota</taxon>
        <taxon>Pezizomycotina</taxon>
        <taxon>Sordariomycetes</taxon>
        <taxon>Hypocreomycetidae</taxon>
        <taxon>Hypocreales</taxon>
        <taxon>Nectriaceae</taxon>
        <taxon>Fusarium</taxon>
    </lineage>
</organism>
<feature type="transmembrane region" description="Helical" evidence="6">
    <location>
        <begin position="407"/>
        <end position="425"/>
    </location>
</feature>
<reference evidence="7" key="1">
    <citation type="submission" date="2019-04" db="EMBL/GenBank/DDBJ databases">
        <authorList>
            <person name="Melise S."/>
            <person name="Noan J."/>
            <person name="Okalmin O."/>
        </authorList>
    </citation>
    <scope>NUCLEOTIDE SEQUENCE</scope>
    <source>
        <strain evidence="7">FN9</strain>
    </source>
</reference>
<feature type="transmembrane region" description="Helical" evidence="6">
    <location>
        <begin position="440"/>
        <end position="458"/>
    </location>
</feature>
<evidence type="ECO:0000256" key="1">
    <source>
        <dbReference type="ARBA" id="ARBA00004141"/>
    </source>
</evidence>
<dbReference type="GO" id="GO:0016020">
    <property type="term" value="C:membrane"/>
    <property type="evidence" value="ECO:0007669"/>
    <property type="project" value="UniProtKB-SubCell"/>
</dbReference>
<dbReference type="EMBL" id="CAAKMV010000127">
    <property type="protein sequence ID" value="VIO57074.1"/>
    <property type="molecule type" value="Genomic_DNA"/>
</dbReference>
<evidence type="ECO:0000256" key="4">
    <source>
        <dbReference type="ARBA" id="ARBA00023136"/>
    </source>
</evidence>
<evidence type="ECO:0000256" key="5">
    <source>
        <dbReference type="SAM" id="MobiDB-lite"/>
    </source>
</evidence>
<protein>
    <recommendedName>
        <fullName evidence="8">Amino acid transporter transmembrane domain-containing protein</fullName>
    </recommendedName>
</protein>
<sequence length="683" mass="76043">MELNTLNAEQNDRTQPDNTRNGTPNNSRYTNRRELTEPREAPVPHGSLKFYDVASLIVNKMVGTGIFIAPASVFLLTGNRIVTVCLFTVGFLYTIVSMVIYLNYAKVLPFNGGELVYIDEITSGGRIGRFFGDGLLAYIIYAIAFMVFFNSSTNAMQVGQMILVLADPDSDKVNVNGYIMRIIGVACLVLICLLQYFSPRSGRLVNLLTALGKILMLIGIVTVGSIAVSGVETSTNWNENHKVEDSSSYETGVSMAKALLTVIFSFEGWENATFVAGEVGAHNYSTLRNGFLLAVITVGALYMVIVGLFLHAVQWAQLVPGKNDDSVKTIINYVPLFTKGTDAPRLAWAAVTAISALGSLNAIIYTFSRVKQAIGQADVLPWSCYWKKDDRIERSDKGYYNKSPQGGLLIHCLMSVALIIVTISIRDTAESVGLLVNDKVDVHADICAAFLGLAFFNLHNREISLWPNEGSVHRRNISQGWKYILYPIVVVYVILNVAILVITVLPPYKTVGGSSKNAVPGWIFISLTGLVLLVGTTYYFLFFGALRRTYRTLPREPENIDGRGNWNNPQVEGETAEVVNGILNYGSIWNWMRWARVKCEMIKDDHYTEGIPRIYRFGRRWRLVYSLPGDVAEENEVGQGSGLQPNAGWLNLPDYLYWLFGGRRLQRLPWERSKEVQNLPRSG</sequence>
<dbReference type="PANTHER" id="PTHR11785">
    <property type="entry name" value="AMINO ACID TRANSPORTER"/>
    <property type="match status" value="1"/>
</dbReference>
<feature type="transmembrane region" description="Helical" evidence="6">
    <location>
        <begin position="290"/>
        <end position="313"/>
    </location>
</feature>
<evidence type="ECO:0008006" key="8">
    <source>
        <dbReference type="Google" id="ProtNLM"/>
    </source>
</evidence>
<feature type="transmembrane region" description="Helical" evidence="6">
    <location>
        <begin position="81"/>
        <end position="102"/>
    </location>
</feature>
<dbReference type="GO" id="GO:0015179">
    <property type="term" value="F:L-amino acid transmembrane transporter activity"/>
    <property type="evidence" value="ECO:0007669"/>
    <property type="project" value="TreeGrafter"/>
</dbReference>
<keyword evidence="4 6" id="KW-0472">Membrane</keyword>
<name>A0A679NSF5_GIBZA</name>
<evidence type="ECO:0000256" key="3">
    <source>
        <dbReference type="ARBA" id="ARBA00022989"/>
    </source>
</evidence>
<feature type="transmembrane region" description="Helical" evidence="6">
    <location>
        <begin position="483"/>
        <end position="502"/>
    </location>
</feature>
<keyword evidence="2 6" id="KW-0812">Transmembrane</keyword>
<evidence type="ECO:0000313" key="7">
    <source>
        <dbReference type="EMBL" id="VIO57074.1"/>
    </source>
</evidence>
<keyword evidence="3 6" id="KW-1133">Transmembrane helix</keyword>
<dbReference type="Gene3D" id="1.20.1740.10">
    <property type="entry name" value="Amino acid/polyamine transporter I"/>
    <property type="match status" value="1"/>
</dbReference>
<dbReference type="InterPro" id="IPR050598">
    <property type="entry name" value="AminoAcid_Transporter"/>
</dbReference>
<evidence type="ECO:0000256" key="6">
    <source>
        <dbReference type="SAM" id="Phobius"/>
    </source>
</evidence>
<feature type="transmembrane region" description="Helical" evidence="6">
    <location>
        <begin position="346"/>
        <end position="367"/>
    </location>
</feature>
<proteinExistence type="predicted"/>
<accession>A0A679NSF5</accession>
<feature type="transmembrane region" description="Helical" evidence="6">
    <location>
        <begin position="57"/>
        <end position="75"/>
    </location>
</feature>
<feature type="compositionally biased region" description="Polar residues" evidence="5">
    <location>
        <begin position="16"/>
        <end position="29"/>
    </location>
</feature>
<dbReference type="AlphaFoldDB" id="A0A679NSF5"/>
<feature type="transmembrane region" description="Helical" evidence="6">
    <location>
        <begin position="135"/>
        <end position="158"/>
    </location>
</feature>
<feature type="transmembrane region" description="Helical" evidence="6">
    <location>
        <begin position="204"/>
        <end position="231"/>
    </location>
</feature>
<dbReference type="Pfam" id="PF13520">
    <property type="entry name" value="AA_permease_2"/>
    <property type="match status" value="1"/>
</dbReference>
<feature type="region of interest" description="Disordered" evidence="5">
    <location>
        <begin position="1"/>
        <end position="41"/>
    </location>
</feature>